<dbReference type="SUPFAM" id="SSF53850">
    <property type="entry name" value="Periplasmic binding protein-like II"/>
    <property type="match status" value="1"/>
</dbReference>
<organism evidence="3">
    <name type="scientific">hydrothermal vent metagenome</name>
    <dbReference type="NCBI Taxonomy" id="652676"/>
    <lineage>
        <taxon>unclassified sequences</taxon>
        <taxon>metagenomes</taxon>
        <taxon>ecological metagenomes</taxon>
    </lineage>
</organism>
<protein>
    <submittedName>
        <fullName evidence="3">1,4-dihydroxy-6-naphtoate synthase</fullName>
    </submittedName>
</protein>
<evidence type="ECO:0000256" key="1">
    <source>
        <dbReference type="ARBA" id="ARBA00022428"/>
    </source>
</evidence>
<evidence type="ECO:0000256" key="2">
    <source>
        <dbReference type="ARBA" id="ARBA00023239"/>
    </source>
</evidence>
<keyword evidence="1" id="KW-0474">Menaquinone biosynthesis</keyword>
<keyword evidence="2" id="KW-0456">Lyase</keyword>
<dbReference type="Gene3D" id="3.40.190.10">
    <property type="entry name" value="Periplasmic binding protein-like II"/>
    <property type="match status" value="2"/>
</dbReference>
<gene>
    <name evidence="3" type="ORF">MNBD_NITROSPIRAE03-1760</name>
</gene>
<dbReference type="InterPro" id="IPR030869">
    <property type="entry name" value="MqnD"/>
</dbReference>
<proteinExistence type="inferred from homology"/>
<dbReference type="GO" id="GO:0009234">
    <property type="term" value="P:menaquinone biosynthetic process"/>
    <property type="evidence" value="ECO:0007669"/>
    <property type="project" value="UniProtKB-KW"/>
</dbReference>
<dbReference type="HAMAP" id="MF_00996">
    <property type="entry name" value="MqnD"/>
    <property type="match status" value="1"/>
</dbReference>
<dbReference type="AlphaFoldDB" id="A0A3B1CVJ2"/>
<dbReference type="PANTHER" id="PTHR37167:SF1">
    <property type="entry name" value="1,4-DIHYDROXY-6-NAPHTOATE SYNTHASE"/>
    <property type="match status" value="1"/>
</dbReference>
<dbReference type="InterPro" id="IPR003773">
    <property type="entry name" value="Menaquinone_biosynth"/>
</dbReference>
<dbReference type="EMBL" id="UOGI01000357">
    <property type="protein sequence ID" value="VAX34616.1"/>
    <property type="molecule type" value="Genomic_DNA"/>
</dbReference>
<sequence length="278" mass="31002">MSQEVSLGFSTCPNDTFIFHPLVHRKIDTGAIVFSERLGDVEELNQMALRGELDVTKVSCHAIGHLLGDYCLLRSGGALGKGCGPLVVAREKISIEELKGKRIAIPGRLTTAFLLLCLYDPEFEGHAIPMPFHRIMESVKTGEADAGLIIHEGRFTYPLYGLTEVMDLGKWWEEETGLPIPLGGIVARRSLGKERLRTIELLIAEGIGYSRAHPEEPMKYIRLYAQEMSDRVIRQHIDLYVNEFSTDVGEEGQRAVETLIVKARKKGLLPETTIPVFC</sequence>
<name>A0A3B1CVJ2_9ZZZZ</name>
<dbReference type="Pfam" id="PF02621">
    <property type="entry name" value="VitK2_biosynth"/>
    <property type="match status" value="1"/>
</dbReference>
<accession>A0A3B1CVJ2</accession>
<evidence type="ECO:0000313" key="3">
    <source>
        <dbReference type="EMBL" id="VAX34616.1"/>
    </source>
</evidence>
<reference evidence="3" key="1">
    <citation type="submission" date="2018-06" db="EMBL/GenBank/DDBJ databases">
        <authorList>
            <person name="Zhirakovskaya E."/>
        </authorList>
    </citation>
    <scope>NUCLEOTIDE SEQUENCE</scope>
</reference>
<dbReference type="CDD" id="cd13635">
    <property type="entry name" value="PBP2_Ttha1568_Mqnd"/>
    <property type="match status" value="1"/>
</dbReference>
<dbReference type="GO" id="GO:0016829">
    <property type="term" value="F:lyase activity"/>
    <property type="evidence" value="ECO:0007669"/>
    <property type="project" value="UniProtKB-KW"/>
</dbReference>
<dbReference type="PANTHER" id="PTHR37167">
    <property type="entry name" value="1,4-DIHYDROXY-6-NAPHTOATE SYNTHASE"/>
    <property type="match status" value="1"/>
</dbReference>